<evidence type="ECO:0000256" key="1">
    <source>
        <dbReference type="SAM" id="MobiDB-lite"/>
    </source>
</evidence>
<feature type="compositionally biased region" description="Low complexity" evidence="1">
    <location>
        <begin position="53"/>
        <end position="64"/>
    </location>
</feature>
<protein>
    <submittedName>
        <fullName evidence="2">Uncharacterized protein</fullName>
    </submittedName>
</protein>
<accession>A0ABY1V1H1</accession>
<reference evidence="2 3" key="1">
    <citation type="submission" date="2018-01" db="EMBL/GenBank/DDBJ databases">
        <authorList>
            <person name="Clerissi C."/>
        </authorList>
    </citation>
    <scope>NUCLEOTIDE SEQUENCE [LARGE SCALE GENOMIC DNA]</scope>
    <source>
        <strain evidence="2">Cupriavidus taiwanensis STM 6082</strain>
    </source>
</reference>
<name>A0ABY1V1H1_9BURK</name>
<evidence type="ECO:0000313" key="3">
    <source>
        <dbReference type="Proteomes" id="UP000256710"/>
    </source>
</evidence>
<sequence>MTFVNLRLRSYVPASIIVNTLSLQCDEISTMKAGCKPSTYRQSSYIRVMRGGSTSQDAASSSSQLLGTSQPA</sequence>
<comment type="caution">
    <text evidence="2">The sequence shown here is derived from an EMBL/GenBank/DDBJ whole genome shotgun (WGS) entry which is preliminary data.</text>
</comment>
<proteinExistence type="predicted"/>
<gene>
    <name evidence="2" type="ORF">CBM2605_A260066</name>
</gene>
<keyword evidence="3" id="KW-1185">Reference proteome</keyword>
<dbReference type="EMBL" id="OFTC01000019">
    <property type="protein sequence ID" value="SOZ36227.1"/>
    <property type="molecule type" value="Genomic_DNA"/>
</dbReference>
<dbReference type="Proteomes" id="UP000256710">
    <property type="component" value="Unassembled WGS sequence"/>
</dbReference>
<feature type="region of interest" description="Disordered" evidence="1">
    <location>
        <begin position="51"/>
        <end position="72"/>
    </location>
</feature>
<evidence type="ECO:0000313" key="2">
    <source>
        <dbReference type="EMBL" id="SOZ36227.1"/>
    </source>
</evidence>
<organism evidence="2 3">
    <name type="scientific">Cupriavidus neocaledonicus</name>
    <dbReference type="NCBI Taxonomy" id="1040979"/>
    <lineage>
        <taxon>Bacteria</taxon>
        <taxon>Pseudomonadati</taxon>
        <taxon>Pseudomonadota</taxon>
        <taxon>Betaproteobacteria</taxon>
        <taxon>Burkholderiales</taxon>
        <taxon>Burkholderiaceae</taxon>
        <taxon>Cupriavidus</taxon>
    </lineage>
</organism>